<dbReference type="Gramene" id="TraesSYM4A03G02222350.1">
    <property type="protein sequence ID" value="TraesSYM4A03G02222350.1.CDS1"/>
    <property type="gene ID" value="TraesSYM4A03G02222350"/>
</dbReference>
<dbReference type="Proteomes" id="UP000019116">
    <property type="component" value="Chromosome 4A"/>
</dbReference>
<evidence type="ECO:0000256" key="1">
    <source>
        <dbReference type="SAM" id="SignalP"/>
    </source>
</evidence>
<dbReference type="Gramene" id="TraesJAG4A03G02195390.1">
    <property type="protein sequence ID" value="TraesJAG4A03G02195390.1.CDS1"/>
    <property type="gene ID" value="TraesJAG4A03G02195390"/>
</dbReference>
<reference evidence="2" key="1">
    <citation type="submission" date="2018-08" db="EMBL/GenBank/DDBJ databases">
        <authorList>
            <person name="Rossello M."/>
        </authorList>
    </citation>
    <scope>NUCLEOTIDE SEQUENCE [LARGE SCALE GENOMIC DNA]</scope>
    <source>
        <strain evidence="2">cv. Chinese Spring</strain>
    </source>
</reference>
<dbReference type="Gramene" id="TraesLDM4A03G02193530.1">
    <property type="protein sequence ID" value="TraesLDM4A03G02193530.1.CDS1"/>
    <property type="gene ID" value="TraesLDM4A03G02193530"/>
</dbReference>
<dbReference type="Gramene" id="TraesCS4A03G1041600.1">
    <property type="protein sequence ID" value="TraesCS4A03G1041600.1.CDS1"/>
    <property type="gene ID" value="TraesCS4A03G1041600"/>
</dbReference>
<dbReference type="Gramene" id="TraesSYM4A03G02222340.1">
    <property type="protein sequence ID" value="TraesSYM4A03G02222340.1.CDS1"/>
    <property type="gene ID" value="TraesSYM4A03G02222340"/>
</dbReference>
<dbReference type="Gramene" id="TraesLAC4A03G02151990.1">
    <property type="protein sequence ID" value="TraesLAC4A03G02151990.1.CDS1"/>
    <property type="gene ID" value="TraesLAC4A03G02151990"/>
</dbReference>
<sequence length="87" mass="8870">MAAICAVLVILLSGVGQPAMAYVDGLACPSAATPCRADCFPVCNDSAPLVCNKLCGLTPSGLGVVDKACVDHFFTACMAICKNMCEP</sequence>
<organism evidence="2">
    <name type="scientific">Triticum aestivum</name>
    <name type="common">Wheat</name>
    <dbReference type="NCBI Taxonomy" id="4565"/>
    <lineage>
        <taxon>Eukaryota</taxon>
        <taxon>Viridiplantae</taxon>
        <taxon>Streptophyta</taxon>
        <taxon>Embryophyta</taxon>
        <taxon>Tracheophyta</taxon>
        <taxon>Spermatophyta</taxon>
        <taxon>Magnoliopsida</taxon>
        <taxon>Liliopsida</taxon>
        <taxon>Poales</taxon>
        <taxon>Poaceae</taxon>
        <taxon>BOP clade</taxon>
        <taxon>Pooideae</taxon>
        <taxon>Triticodae</taxon>
        <taxon>Triticeae</taxon>
        <taxon>Triticinae</taxon>
        <taxon>Triticum</taxon>
    </lineage>
</organism>
<dbReference type="Gramene" id="TraesMAC4A03G02192540.1">
    <property type="protein sequence ID" value="TraesMAC4A03G02192540.1.CDS1"/>
    <property type="gene ID" value="TraesMAC4A03G02192540"/>
</dbReference>
<proteinExistence type="predicted"/>
<dbReference type="AlphaFoldDB" id="A0A3B6I4N8"/>
<keyword evidence="1" id="KW-0732">Signal</keyword>
<protein>
    <submittedName>
        <fullName evidence="2">Uncharacterized protein</fullName>
    </submittedName>
</protein>
<evidence type="ECO:0000313" key="2">
    <source>
        <dbReference type="EnsemblPlants" id="TraesCS4A02G420400.1.cds1"/>
    </source>
</evidence>
<dbReference type="EnsemblPlants" id="TraesCS4A02G420400.1">
    <property type="protein sequence ID" value="TraesCS4A02G420400.1.cds1"/>
    <property type="gene ID" value="TraesCS4A02G420400"/>
</dbReference>
<accession>A0A3B6I4N8</accession>
<feature type="signal peptide" evidence="1">
    <location>
        <begin position="1"/>
        <end position="21"/>
    </location>
</feature>
<dbReference type="OrthoDB" id="715584at2759"/>
<name>A0A3B6I4N8_WHEAT</name>
<dbReference type="Gramene" id="TraesLAC4A03G02152070.1">
    <property type="protein sequence ID" value="TraesLAC4A03G02152070.1.CDS1"/>
    <property type="gene ID" value="TraesLAC4A03G02152070"/>
</dbReference>
<keyword evidence="3" id="KW-1185">Reference proteome</keyword>
<evidence type="ECO:0000313" key="3">
    <source>
        <dbReference type="Proteomes" id="UP000019116"/>
    </source>
</evidence>
<feature type="chain" id="PRO_5043175326" evidence="1">
    <location>
        <begin position="22"/>
        <end position="87"/>
    </location>
</feature>
<dbReference type="Gramene" id="TraesCS4A02G420400.1">
    <property type="protein sequence ID" value="TraesCS4A02G420400.1.cds1"/>
    <property type="gene ID" value="TraesCS4A02G420400"/>
</dbReference>
<dbReference type="Gramene" id="TraesJAG4A03G02195380.1">
    <property type="protein sequence ID" value="TraesJAG4A03G02195380.1.CDS1"/>
    <property type="gene ID" value="TraesJAG4A03G02195380"/>
</dbReference>
<dbReference type="Gramene" id="TraesRN4A0101076700.1">
    <property type="protein sequence ID" value="TraesRN4A0101076700.1"/>
    <property type="gene ID" value="TraesRN4A0101076700"/>
</dbReference>
<reference evidence="2" key="2">
    <citation type="submission" date="2018-10" db="UniProtKB">
        <authorList>
            <consortium name="EnsemblPlants"/>
        </authorList>
    </citation>
    <scope>IDENTIFICATION</scope>
</reference>